<gene>
    <name evidence="1" type="ORF">B0H66DRAFT_627940</name>
</gene>
<accession>A0AAE0M176</accession>
<keyword evidence="2" id="KW-1185">Reference proteome</keyword>
<feature type="non-terminal residue" evidence="1">
    <location>
        <position position="1"/>
    </location>
</feature>
<dbReference type="EMBL" id="JAUEDM010000006">
    <property type="protein sequence ID" value="KAK3315063.1"/>
    <property type="molecule type" value="Genomic_DNA"/>
</dbReference>
<organism evidence="1 2">
    <name type="scientific">Apodospora peruviana</name>
    <dbReference type="NCBI Taxonomy" id="516989"/>
    <lineage>
        <taxon>Eukaryota</taxon>
        <taxon>Fungi</taxon>
        <taxon>Dikarya</taxon>
        <taxon>Ascomycota</taxon>
        <taxon>Pezizomycotina</taxon>
        <taxon>Sordariomycetes</taxon>
        <taxon>Sordariomycetidae</taxon>
        <taxon>Sordariales</taxon>
        <taxon>Lasiosphaeriaceae</taxon>
        <taxon>Apodospora</taxon>
    </lineage>
</organism>
<protein>
    <submittedName>
        <fullName evidence="1">Uncharacterized protein</fullName>
    </submittedName>
</protein>
<proteinExistence type="predicted"/>
<dbReference type="Proteomes" id="UP001283341">
    <property type="component" value="Unassembled WGS sequence"/>
</dbReference>
<sequence length="255" mass="29245">VDLQLPLGLGSRRPWWPAESNLPKFPQRRRFQFGSGRFRGLSGVSLGSLGAPLRAWMADGVDHLLEMSRSKAGLVSLWRRFKRKPPTNKMWILNATRRKWGGGVETGRTRPTHVRDSQCKQSRWNSRLEAWCVSNFERGKLWTDSNTNIEADGLKIIDFRLHTSRPTDAYAVEVLTPLWCKKGVLLDLMSVMLMMLVEARDLGSWVVARTHGTVRKRHSQVECVGLERLGKNYRHQTKKTEDLESLGKPRSSFHK</sequence>
<name>A0AAE0M176_9PEZI</name>
<evidence type="ECO:0000313" key="2">
    <source>
        <dbReference type="Proteomes" id="UP001283341"/>
    </source>
</evidence>
<reference evidence="1" key="2">
    <citation type="submission" date="2023-06" db="EMBL/GenBank/DDBJ databases">
        <authorList>
            <consortium name="Lawrence Berkeley National Laboratory"/>
            <person name="Haridas S."/>
            <person name="Hensen N."/>
            <person name="Bonometti L."/>
            <person name="Westerberg I."/>
            <person name="Brannstrom I.O."/>
            <person name="Guillou S."/>
            <person name="Cros-Aarteil S."/>
            <person name="Calhoun S."/>
            <person name="Kuo A."/>
            <person name="Mondo S."/>
            <person name="Pangilinan J."/>
            <person name="Riley R."/>
            <person name="Labutti K."/>
            <person name="Andreopoulos B."/>
            <person name="Lipzen A."/>
            <person name="Chen C."/>
            <person name="Yanf M."/>
            <person name="Daum C."/>
            <person name="Ng V."/>
            <person name="Clum A."/>
            <person name="Steindorff A."/>
            <person name="Ohm R."/>
            <person name="Martin F."/>
            <person name="Silar P."/>
            <person name="Natvig D."/>
            <person name="Lalanne C."/>
            <person name="Gautier V."/>
            <person name="Ament-Velasquez S.L."/>
            <person name="Kruys A."/>
            <person name="Hutchinson M.I."/>
            <person name="Powell A.J."/>
            <person name="Barry K."/>
            <person name="Miller A.N."/>
            <person name="Grigoriev I.V."/>
            <person name="Debuchy R."/>
            <person name="Gladieux P."/>
            <person name="Thoren M.H."/>
            <person name="Johannesson H."/>
        </authorList>
    </citation>
    <scope>NUCLEOTIDE SEQUENCE</scope>
    <source>
        <strain evidence="1">CBS 118394</strain>
    </source>
</reference>
<evidence type="ECO:0000313" key="1">
    <source>
        <dbReference type="EMBL" id="KAK3315063.1"/>
    </source>
</evidence>
<dbReference type="AlphaFoldDB" id="A0AAE0M176"/>
<comment type="caution">
    <text evidence="1">The sequence shown here is derived from an EMBL/GenBank/DDBJ whole genome shotgun (WGS) entry which is preliminary data.</text>
</comment>
<reference evidence="1" key="1">
    <citation type="journal article" date="2023" name="Mol. Phylogenet. Evol.">
        <title>Genome-scale phylogeny and comparative genomics of the fungal order Sordariales.</title>
        <authorList>
            <person name="Hensen N."/>
            <person name="Bonometti L."/>
            <person name="Westerberg I."/>
            <person name="Brannstrom I.O."/>
            <person name="Guillou S."/>
            <person name="Cros-Aarteil S."/>
            <person name="Calhoun S."/>
            <person name="Haridas S."/>
            <person name="Kuo A."/>
            <person name="Mondo S."/>
            <person name="Pangilinan J."/>
            <person name="Riley R."/>
            <person name="LaButti K."/>
            <person name="Andreopoulos B."/>
            <person name="Lipzen A."/>
            <person name="Chen C."/>
            <person name="Yan M."/>
            <person name="Daum C."/>
            <person name="Ng V."/>
            <person name="Clum A."/>
            <person name="Steindorff A."/>
            <person name="Ohm R.A."/>
            <person name="Martin F."/>
            <person name="Silar P."/>
            <person name="Natvig D.O."/>
            <person name="Lalanne C."/>
            <person name="Gautier V."/>
            <person name="Ament-Velasquez S.L."/>
            <person name="Kruys A."/>
            <person name="Hutchinson M.I."/>
            <person name="Powell A.J."/>
            <person name="Barry K."/>
            <person name="Miller A.N."/>
            <person name="Grigoriev I.V."/>
            <person name="Debuchy R."/>
            <person name="Gladieux P."/>
            <person name="Hiltunen Thoren M."/>
            <person name="Johannesson H."/>
        </authorList>
    </citation>
    <scope>NUCLEOTIDE SEQUENCE</scope>
    <source>
        <strain evidence="1">CBS 118394</strain>
    </source>
</reference>